<dbReference type="RefSeq" id="WP_023785522.1">
    <property type="nucleotide sequence ID" value="NC_022997.1"/>
</dbReference>
<keyword evidence="3" id="KW-1003">Cell membrane</keyword>
<keyword evidence="2" id="KW-0813">Transport</keyword>
<dbReference type="Pfam" id="PF03459">
    <property type="entry name" value="TOBE"/>
    <property type="match status" value="1"/>
</dbReference>
<dbReference type="InterPro" id="IPR005116">
    <property type="entry name" value="Transp-assoc_OB_typ1"/>
</dbReference>
<dbReference type="PROSITE" id="PS00211">
    <property type="entry name" value="ABC_TRANSPORTER_1"/>
    <property type="match status" value="1"/>
</dbReference>
<evidence type="ECO:0000256" key="9">
    <source>
        <dbReference type="ARBA" id="ARBA00023136"/>
    </source>
</evidence>
<dbReference type="KEGG" id="hni:W911_00350"/>
<keyword evidence="9" id="KW-0472">Membrane</keyword>
<dbReference type="GO" id="GO:0016887">
    <property type="term" value="F:ATP hydrolysis activity"/>
    <property type="evidence" value="ECO:0007669"/>
    <property type="project" value="InterPro"/>
</dbReference>
<dbReference type="InterPro" id="IPR011868">
    <property type="entry name" value="ModC_ABC_ATP-bd"/>
</dbReference>
<comment type="similarity">
    <text evidence="1">Belongs to the ABC transporter superfamily.</text>
</comment>
<dbReference type="GO" id="GO:0140359">
    <property type="term" value="F:ABC-type transporter activity"/>
    <property type="evidence" value="ECO:0007669"/>
    <property type="project" value="InterPro"/>
</dbReference>
<evidence type="ECO:0000256" key="10">
    <source>
        <dbReference type="PROSITE-ProRule" id="PRU01213"/>
    </source>
</evidence>
<dbReference type="PATRIC" id="fig|1029756.8.peg.78"/>
<organism evidence="13 14">
    <name type="scientific">Hyphomicrobium nitrativorans NL23</name>
    <dbReference type="NCBI Taxonomy" id="1029756"/>
    <lineage>
        <taxon>Bacteria</taxon>
        <taxon>Pseudomonadati</taxon>
        <taxon>Pseudomonadota</taxon>
        <taxon>Alphaproteobacteria</taxon>
        <taxon>Hyphomicrobiales</taxon>
        <taxon>Hyphomicrobiaceae</taxon>
        <taxon>Hyphomicrobium</taxon>
    </lineage>
</organism>
<evidence type="ECO:0000313" key="13">
    <source>
        <dbReference type="EMBL" id="AHB47195.1"/>
    </source>
</evidence>
<feature type="domain" description="ABC transporter" evidence="11">
    <location>
        <begin position="2"/>
        <end position="232"/>
    </location>
</feature>
<dbReference type="GO" id="GO:0015098">
    <property type="term" value="F:molybdate ion transmembrane transporter activity"/>
    <property type="evidence" value="ECO:0007669"/>
    <property type="project" value="InterPro"/>
</dbReference>
<dbReference type="InterPro" id="IPR003439">
    <property type="entry name" value="ABC_transporter-like_ATP-bd"/>
</dbReference>
<evidence type="ECO:0000256" key="2">
    <source>
        <dbReference type="ARBA" id="ARBA00022448"/>
    </source>
</evidence>
<evidence type="ECO:0000259" key="11">
    <source>
        <dbReference type="PROSITE" id="PS50893"/>
    </source>
</evidence>
<keyword evidence="14" id="KW-1185">Reference proteome</keyword>
<evidence type="ECO:0000259" key="12">
    <source>
        <dbReference type="PROSITE" id="PS51866"/>
    </source>
</evidence>
<dbReference type="SMART" id="SM00382">
    <property type="entry name" value="AAA"/>
    <property type="match status" value="1"/>
</dbReference>
<dbReference type="PROSITE" id="PS50893">
    <property type="entry name" value="ABC_TRANSPORTER_2"/>
    <property type="match status" value="1"/>
</dbReference>
<dbReference type="SUPFAM" id="SSF52540">
    <property type="entry name" value="P-loop containing nucleoside triphosphate hydrolases"/>
    <property type="match status" value="1"/>
</dbReference>
<keyword evidence="4 10" id="KW-0500">Molybdenum</keyword>
<dbReference type="PROSITE" id="PS51866">
    <property type="entry name" value="MOP"/>
    <property type="match status" value="1"/>
</dbReference>
<dbReference type="HOGENOM" id="CLU_000604_1_1_5"/>
<dbReference type="Gene3D" id="2.40.50.100">
    <property type="match status" value="1"/>
</dbReference>
<evidence type="ECO:0000256" key="5">
    <source>
        <dbReference type="ARBA" id="ARBA00022519"/>
    </source>
</evidence>
<evidence type="ECO:0000313" key="14">
    <source>
        <dbReference type="Proteomes" id="UP000018542"/>
    </source>
</evidence>
<reference evidence="13 14" key="1">
    <citation type="journal article" date="2014" name="Genome Announc.">
        <title>Complete Genome Sequence of Hyphomicrobium nitrativorans Strain NL23, a Denitrifying Bacterium Isolated from Biofilm of a Methanol-Fed Denitrification System Treating Seawater at the Montreal Biodome.</title>
        <authorList>
            <person name="Martineau C."/>
            <person name="Villeneuve C."/>
            <person name="Mauffrey F."/>
            <person name="Villemur R."/>
        </authorList>
    </citation>
    <scope>NUCLEOTIDE SEQUENCE [LARGE SCALE GENOMIC DNA]</scope>
    <source>
        <strain evidence="13">NL23</strain>
    </source>
</reference>
<dbReference type="OrthoDB" id="9802264at2"/>
<evidence type="ECO:0000256" key="1">
    <source>
        <dbReference type="ARBA" id="ARBA00005417"/>
    </source>
</evidence>
<evidence type="ECO:0000256" key="3">
    <source>
        <dbReference type="ARBA" id="ARBA00022475"/>
    </source>
</evidence>
<dbReference type="Gene3D" id="3.40.50.300">
    <property type="entry name" value="P-loop containing nucleotide triphosphate hydrolases"/>
    <property type="match status" value="1"/>
</dbReference>
<gene>
    <name evidence="13" type="ORF">W911_00350</name>
</gene>
<keyword evidence="6" id="KW-0547">Nucleotide-binding</keyword>
<protein>
    <submittedName>
        <fullName evidence="13">Molybdate ABC transporter ATPase</fullName>
    </submittedName>
</protein>
<keyword evidence="8" id="KW-1278">Translocase</keyword>
<accession>V5SAE4</accession>
<dbReference type="Proteomes" id="UP000018542">
    <property type="component" value="Chromosome"/>
</dbReference>
<sequence>MIEVSCGLVRPRFVLDASFKAPNGCVALFGPSGSGKTTIVRLLAGLERPERGRIVVGGRTLVDTEARIDVPIHKRRVGLVFQDGQLLPHLSVQQNLDYGRSFAPRDAGIAPFDAVVDLLGIGHLLKARPATLSGGERQRVSIGRALLAAPRLLVMDEPLASLDTARKLEILPFVERLRDELALPIVYVSHAVEEVARLATTVVRLSEGRVVAEGSPGDVIGASVRDAGDASFPTLSFVSAKVVRERPEFSVVILSHPAGEIVLPGSTLRQGDLVRVAIAATNVALAVEEPRGISVRTRLRGRILRVEEGPGPSVHVVVELTGGDRIVASLTRLAVADLDIAEGRDVFALVKAVTIDENAVATFRRDRNAG</sequence>
<keyword evidence="5" id="KW-0997">Cell inner membrane</keyword>
<dbReference type="InterPro" id="IPR027417">
    <property type="entry name" value="P-loop_NTPase"/>
</dbReference>
<evidence type="ECO:0000256" key="6">
    <source>
        <dbReference type="ARBA" id="ARBA00022741"/>
    </source>
</evidence>
<dbReference type="NCBIfam" id="TIGR02142">
    <property type="entry name" value="modC_ABC"/>
    <property type="match status" value="1"/>
</dbReference>
<dbReference type="PANTHER" id="PTHR43514:SF4">
    <property type="entry name" value="ABC TRANSPORTER I FAMILY MEMBER 10"/>
    <property type="match status" value="1"/>
</dbReference>
<dbReference type="InterPro" id="IPR050334">
    <property type="entry name" value="Molybdenum_import_ModC"/>
</dbReference>
<dbReference type="STRING" id="1029756.W911_00350"/>
<dbReference type="Pfam" id="PF00005">
    <property type="entry name" value="ABC_tran"/>
    <property type="match status" value="1"/>
</dbReference>
<dbReference type="InterPro" id="IPR003593">
    <property type="entry name" value="AAA+_ATPase"/>
</dbReference>
<dbReference type="InterPro" id="IPR017871">
    <property type="entry name" value="ABC_transporter-like_CS"/>
</dbReference>
<dbReference type="AlphaFoldDB" id="V5SAE4"/>
<dbReference type="InterPro" id="IPR004606">
    <property type="entry name" value="Mop_domain"/>
</dbReference>
<evidence type="ECO:0000256" key="8">
    <source>
        <dbReference type="ARBA" id="ARBA00022967"/>
    </source>
</evidence>
<evidence type="ECO:0000256" key="4">
    <source>
        <dbReference type="ARBA" id="ARBA00022505"/>
    </source>
</evidence>
<keyword evidence="7" id="KW-0067">ATP-binding</keyword>
<dbReference type="PANTHER" id="PTHR43514">
    <property type="entry name" value="ABC TRANSPORTER I FAMILY MEMBER 10"/>
    <property type="match status" value="1"/>
</dbReference>
<name>V5SAE4_9HYPH</name>
<dbReference type="GO" id="GO:0005524">
    <property type="term" value="F:ATP binding"/>
    <property type="evidence" value="ECO:0007669"/>
    <property type="project" value="UniProtKB-KW"/>
</dbReference>
<feature type="domain" description="Mop" evidence="12">
    <location>
        <begin position="292"/>
        <end position="359"/>
    </location>
</feature>
<dbReference type="SUPFAM" id="SSF50331">
    <property type="entry name" value="MOP-like"/>
    <property type="match status" value="1"/>
</dbReference>
<dbReference type="InterPro" id="IPR008995">
    <property type="entry name" value="Mo/tungstate-bd_C_term_dom"/>
</dbReference>
<dbReference type="EMBL" id="CP006912">
    <property type="protein sequence ID" value="AHB47195.1"/>
    <property type="molecule type" value="Genomic_DNA"/>
</dbReference>
<evidence type="ECO:0000256" key="7">
    <source>
        <dbReference type="ARBA" id="ARBA00022840"/>
    </source>
</evidence>
<proteinExistence type="inferred from homology"/>
<dbReference type="GO" id="GO:0016020">
    <property type="term" value="C:membrane"/>
    <property type="evidence" value="ECO:0007669"/>
    <property type="project" value="InterPro"/>
</dbReference>